<proteinExistence type="predicted"/>
<dbReference type="AlphaFoldDB" id="A0AA39XL17"/>
<name>A0AA39XL17_9PEZI</name>
<dbReference type="Proteomes" id="UP001174934">
    <property type="component" value="Unassembled WGS sequence"/>
</dbReference>
<comment type="caution">
    <text evidence="2">The sequence shown here is derived from an EMBL/GenBank/DDBJ whole genome shotgun (WGS) entry which is preliminary data.</text>
</comment>
<sequence>MSALLNHSTGRLTYSAHLSHPGVEIPYDEETGLLVAAAAEPPIVAPSSSAGALKRPARYKPARTHQAGYGPDGGGGVIDYISVWGHATT</sequence>
<feature type="region of interest" description="Disordered" evidence="1">
    <location>
        <begin position="46"/>
        <end position="70"/>
    </location>
</feature>
<organism evidence="2 3">
    <name type="scientific">Bombardia bombarda</name>
    <dbReference type="NCBI Taxonomy" id="252184"/>
    <lineage>
        <taxon>Eukaryota</taxon>
        <taxon>Fungi</taxon>
        <taxon>Dikarya</taxon>
        <taxon>Ascomycota</taxon>
        <taxon>Pezizomycotina</taxon>
        <taxon>Sordariomycetes</taxon>
        <taxon>Sordariomycetidae</taxon>
        <taxon>Sordariales</taxon>
        <taxon>Lasiosphaeriaceae</taxon>
        <taxon>Bombardia</taxon>
    </lineage>
</organism>
<evidence type="ECO:0000313" key="2">
    <source>
        <dbReference type="EMBL" id="KAK0635576.1"/>
    </source>
</evidence>
<reference evidence="2" key="1">
    <citation type="submission" date="2023-06" db="EMBL/GenBank/DDBJ databases">
        <title>Genome-scale phylogeny and comparative genomics of the fungal order Sordariales.</title>
        <authorList>
            <consortium name="Lawrence Berkeley National Laboratory"/>
            <person name="Hensen N."/>
            <person name="Bonometti L."/>
            <person name="Westerberg I."/>
            <person name="Brannstrom I.O."/>
            <person name="Guillou S."/>
            <person name="Cros-Aarteil S."/>
            <person name="Calhoun S."/>
            <person name="Haridas S."/>
            <person name="Kuo A."/>
            <person name="Mondo S."/>
            <person name="Pangilinan J."/>
            <person name="Riley R."/>
            <person name="LaButti K."/>
            <person name="Andreopoulos B."/>
            <person name="Lipzen A."/>
            <person name="Chen C."/>
            <person name="Yanf M."/>
            <person name="Daum C."/>
            <person name="Ng V."/>
            <person name="Clum A."/>
            <person name="Steindorff A."/>
            <person name="Ohm R."/>
            <person name="Martin F."/>
            <person name="Silar P."/>
            <person name="Natvig D."/>
            <person name="Lalanne C."/>
            <person name="Gautier V."/>
            <person name="Ament-velasquez S.L."/>
            <person name="Kruys A."/>
            <person name="Hutchinson M.I."/>
            <person name="Powell A.J."/>
            <person name="Barry K."/>
            <person name="Miller A.N."/>
            <person name="Grigoriev I.V."/>
            <person name="Debuchy R."/>
            <person name="Gladieux P."/>
            <person name="Thoren M.H."/>
            <person name="Johannesson H."/>
        </authorList>
    </citation>
    <scope>NUCLEOTIDE SEQUENCE</scope>
    <source>
        <strain evidence="2">SMH3391-2</strain>
    </source>
</reference>
<gene>
    <name evidence="2" type="ORF">B0T17DRAFT_516683</name>
</gene>
<dbReference type="EMBL" id="JAULSR010000001">
    <property type="protein sequence ID" value="KAK0635576.1"/>
    <property type="molecule type" value="Genomic_DNA"/>
</dbReference>
<protein>
    <submittedName>
        <fullName evidence="2">Uncharacterized protein</fullName>
    </submittedName>
</protein>
<evidence type="ECO:0000313" key="3">
    <source>
        <dbReference type="Proteomes" id="UP001174934"/>
    </source>
</evidence>
<accession>A0AA39XL17</accession>
<keyword evidence="3" id="KW-1185">Reference proteome</keyword>
<evidence type="ECO:0000256" key="1">
    <source>
        <dbReference type="SAM" id="MobiDB-lite"/>
    </source>
</evidence>